<dbReference type="InterPro" id="IPR056823">
    <property type="entry name" value="TEN-like_YD-shell"/>
</dbReference>
<evidence type="ECO:0000259" key="4">
    <source>
        <dbReference type="Pfam" id="PF25023"/>
    </source>
</evidence>
<feature type="transmembrane region" description="Helical" evidence="3">
    <location>
        <begin position="1496"/>
        <end position="1525"/>
    </location>
</feature>
<reference evidence="5" key="1">
    <citation type="journal article" date="2021" name="Microorganisms">
        <title>The Ever-Expanding Pseudomonas Genus: Description of 43 New Species and Partition of the Pseudomonas putida Group.</title>
        <authorList>
            <person name="Girard L."/>
            <person name="Lood C."/>
            <person name="Hofte M."/>
            <person name="Vandamme P."/>
            <person name="Rokni-Zadeh H."/>
            <person name="van Noort V."/>
            <person name="Lavigne R."/>
            <person name="De Mot R."/>
        </authorList>
    </citation>
    <scope>NUCLEOTIDE SEQUENCE</scope>
    <source>
        <strain evidence="5">COW40</strain>
    </source>
</reference>
<feature type="region of interest" description="Disordered" evidence="2">
    <location>
        <begin position="1067"/>
        <end position="1089"/>
    </location>
</feature>
<feature type="transmembrane region" description="Helical" evidence="3">
    <location>
        <begin position="1570"/>
        <end position="1590"/>
    </location>
</feature>
<keyword evidence="3" id="KW-0812">Transmembrane</keyword>
<dbReference type="Pfam" id="PF25023">
    <property type="entry name" value="TEN_YD-shell"/>
    <property type="match status" value="1"/>
</dbReference>
<dbReference type="RefSeq" id="WP_217842402.1">
    <property type="nucleotide sequence ID" value="NZ_CP077076.1"/>
</dbReference>
<sequence length="1737" mass="192768">MITSATTHSNAFNFLGFMQGQVDPRTGQYTLGIELPKITGNDLIGPTLPLRLGFSPLNPDDSGFGIGWSLNLSQYALDTSTLSLITGETFHVTSDTAKPARIKEQKLVSFEFYKDDENNYRVVHRSGLIEHLRVYVSNGLRVALPHRVYAQSGHWVELSYTRPEHFNQYCLDSIEDATGKRLLWVEYPNLNQYKVHLHPDDGADGNALSTYTVKLAGRQVREVELPEGLGNWQFEYLSDPSTQHTTCLSRVSTPSGSVETLAYDPDGHRLPDGAPQAALPRVKSHGIDPGFNQPKMITEYDYSPENFMGANSGMPWTPGEDTLYKVPNSANYFYHSTQSQALDGKVVRKVFSLFNRYHLLMLQRTEQLGPVAQVEGAQAAEPVEDWHIQESETVYHEDPKLGFTQQPAKYQMAKYAIERWRLKGDSNKLRQQVTYTDYDEHGNQVLEIQPNGVYTVSELYPSEGEANNDAKHTGCPADPQGFMRNVKRRTVYPAQAAPCTPPADMPQTVPSLRDVEAGAAVLSTVYRYRLFGMLEDETRPAKVTGQYLVIDSELLEQQAPGQAATPLQLTEHGFLSRPQTPALHGRQDHEQQTLYNPQIGGLLASENRHTQWHYPNATRKQRSAPLQVKTTVTCKGLQKNLVNLHSSLTGDVLRQQDVHGNFTAFEYDALQRVTKQTLAEGTPNAAVHTFAYQLANTAGQPATVTTTNAKGVVTRACYDGANRLIEQWRKTEGHPEQQVYRARYDALGRLAEETTFDHASQFAKGQLALTTRYEQGAWEETSKTWLPDGTCQHNAYSPFGEFGDLNASWLTSARQPTLRQQHSVTLSDINDNTVRLERFDSDGKRADRQDYYHDGLGQCRREERRAFVPARKYGQQRQHEATLEQGKALSPEPAQEVLRTLRYTYDSYGRMLQTERPDKSLLRRTFAPHSRNELVEGLFVHKPAAQQGTQVCTRAFDGLERMTRLAGPREETYEYLGEQVLMNKRSTAGKREFEYTYDTGLSAQPTTITVKGQPQSTYQYDSKSAAITLAQSETGTRRYQYTDQGYLRNETWEDTASGDRYVCEHATSLQGRPLSRDDSDQQQTRHGYDEQGRLSWTVQDKLRADFTYDDNGRLWRTVTRDLDSQHAIVCEQLYDSLGREITRRLTRQDGQAESAEQTITQVWRDDNLLHRRSLARNGQLQLEETFTYDLRNRLESYLCEGEPDALPSNAKGRAIEEQAFTFDDLDNLVECKTWFADGTRDTATYTCDGLRLIKVQHSHDDYQPKTVDFSYDDDGNMLNDEAGNRLVYDAHGRLQQVLDAGGQPLFSYRYDGHDHLVGVRQGSANEVLRRYQNERLHSTVEDKQLTQYFYDGERPLGLQQQGDADATRLLLTNMSNSVLAESSRDSLTEARYSAYGGRDQSGQAAELKGLLAFNGEARERALGWYLLGRGYRAYNPELMRFHSPDAMPQETAGINPYLYCLGDPVNWRDPSGHLSTSQTPPETGNKKTRKPSKTGMWITLGISIAAAVLSIGTFGVGAVGAVGAAGSFAALSVATKVWVAVGVAGSLLQVAGTATQIVSVLEDDPEKANTLWAVGGALSFLGTIMTGFAASQMFSAKAAFTAAATKAAADTAATGVAKATDARITALEQRAAVPGPKGDKGDPGPRGPQGERGPRGNRGRDGAPGEPGPAAQVITSAEQADSRISDLAVAQVMAPPAPANAPTAEAGGWLSTPSGGSVFVKTKDPAETAIMSSTMLR</sequence>
<dbReference type="Proteomes" id="UP001046350">
    <property type="component" value="Chromosome"/>
</dbReference>
<feature type="region of interest" description="Disordered" evidence="2">
    <location>
        <begin position="1628"/>
        <end position="1682"/>
    </location>
</feature>
<feature type="compositionally biased region" description="Polar residues" evidence="2">
    <location>
        <begin position="1473"/>
        <end position="1482"/>
    </location>
</feature>
<keyword evidence="6" id="KW-1185">Reference proteome</keyword>
<feature type="transmembrane region" description="Helical" evidence="3">
    <location>
        <begin position="1537"/>
        <end position="1558"/>
    </location>
</feature>
<keyword evidence="1" id="KW-0677">Repeat</keyword>
<organism evidence="5 6">
    <name type="scientific">Pseudomonas fakonensis</name>
    <dbReference type="NCBI Taxonomy" id="2842355"/>
    <lineage>
        <taxon>Bacteria</taxon>
        <taxon>Pseudomonadati</taxon>
        <taxon>Pseudomonadota</taxon>
        <taxon>Gammaproteobacteria</taxon>
        <taxon>Pseudomonadales</taxon>
        <taxon>Pseudomonadaceae</taxon>
        <taxon>Pseudomonas</taxon>
    </lineage>
</organism>
<dbReference type="NCBIfam" id="TIGR03696">
    <property type="entry name" value="Rhs_assc_core"/>
    <property type="match status" value="1"/>
</dbReference>
<keyword evidence="3" id="KW-0472">Membrane</keyword>
<dbReference type="InterPro" id="IPR022385">
    <property type="entry name" value="Rhs_assc_core"/>
</dbReference>
<evidence type="ECO:0000313" key="5">
    <source>
        <dbReference type="EMBL" id="QXH52981.1"/>
    </source>
</evidence>
<name>A0ABX8N9J8_9PSED</name>
<dbReference type="EMBL" id="CP077076">
    <property type="protein sequence ID" value="QXH52981.1"/>
    <property type="molecule type" value="Genomic_DNA"/>
</dbReference>
<accession>A0ABX8N9J8</accession>
<evidence type="ECO:0000256" key="2">
    <source>
        <dbReference type="SAM" id="MobiDB-lite"/>
    </source>
</evidence>
<proteinExistence type="predicted"/>
<feature type="region of interest" description="Disordered" evidence="2">
    <location>
        <begin position="1470"/>
        <end position="1492"/>
    </location>
</feature>
<evidence type="ECO:0000256" key="1">
    <source>
        <dbReference type="ARBA" id="ARBA00022737"/>
    </source>
</evidence>
<feature type="compositionally biased region" description="Basic and acidic residues" evidence="2">
    <location>
        <begin position="1652"/>
        <end position="1663"/>
    </location>
</feature>
<keyword evidence="3" id="KW-1133">Transmembrane helix</keyword>
<protein>
    <recommendedName>
        <fullName evidence="4">Teneurin-like YD-shell domain-containing protein</fullName>
    </recommendedName>
</protein>
<evidence type="ECO:0000313" key="6">
    <source>
        <dbReference type="Proteomes" id="UP001046350"/>
    </source>
</evidence>
<gene>
    <name evidence="5" type="ORF">KSS94_07605</name>
</gene>
<feature type="domain" description="Teneurin-like YD-shell" evidence="4">
    <location>
        <begin position="1157"/>
        <end position="1445"/>
    </location>
</feature>
<evidence type="ECO:0000256" key="3">
    <source>
        <dbReference type="SAM" id="Phobius"/>
    </source>
</evidence>